<dbReference type="Pfam" id="PF13360">
    <property type="entry name" value="PQQ_2"/>
    <property type="match status" value="1"/>
</dbReference>
<organism evidence="2 3">
    <name type="scientific">Streptomyces pseudovenezuelae</name>
    <dbReference type="NCBI Taxonomy" id="67350"/>
    <lineage>
        <taxon>Bacteria</taxon>
        <taxon>Bacillati</taxon>
        <taxon>Actinomycetota</taxon>
        <taxon>Actinomycetes</taxon>
        <taxon>Kitasatosporales</taxon>
        <taxon>Streptomycetaceae</taxon>
        <taxon>Streptomyces</taxon>
        <taxon>Streptomyces aurantiacus group</taxon>
    </lineage>
</organism>
<name>A0A117PSI2_9ACTN</name>
<sequence length="406" mass="45309">MYEDRAPESVWLPRRRWRKLKPVWEARHTGRADTEALGSLLHEGLVVRAAFDRLRAFESGTGRERWAWEVPGRDVLAAMTDEVVDGVGLLAHWPDVHGGQRQAHVTALDMTSGETRWSVPRSLDELWHPGSGLRPGTVALSGGLAMVATGTAVVALDLRTGRQVWVTQHSRDHDVWIGAAGERLVVVTRHEGTAAVRAVSVADGRVLWKRSPAVDGPVAAVRLVCADPLLVAVEGEGRRGADCLLRLDAEGNTVPEFASADDGARFVPHAPWRLDHGQPWTIRAGDTLVAFVDSPTYQHLSRLAGFSLPTGRHLWTRENTWDIDALAFHRGHVVTLRHHKDETEDRVEWGCEVRVLDPVDGREVARRRLRVTQDEPYAMHLHGDRLLWVSRRSAPFAPPVKAYDWR</sequence>
<dbReference type="Gene3D" id="2.130.10.10">
    <property type="entry name" value="YVTN repeat-like/Quinoprotein amine dehydrogenase"/>
    <property type="match status" value="1"/>
</dbReference>
<comment type="caution">
    <text evidence="2">The sequence shown here is derived from an EMBL/GenBank/DDBJ whole genome shotgun (WGS) entry which is preliminary data.</text>
</comment>
<reference evidence="2 3" key="1">
    <citation type="submission" date="2015-10" db="EMBL/GenBank/DDBJ databases">
        <title>Draft genome sequence of Streptomyces pseudovenezuelae DSM 40212, type strain for the species Streptomyces pseudovenezuelae.</title>
        <authorList>
            <person name="Ruckert C."/>
            <person name="Winkler A."/>
            <person name="Kalinowski J."/>
            <person name="Kampfer P."/>
            <person name="Glaeser S."/>
        </authorList>
    </citation>
    <scope>NUCLEOTIDE SEQUENCE [LARGE SCALE GENOMIC DNA]</scope>
    <source>
        <strain evidence="2 3">DSM 40212</strain>
    </source>
</reference>
<gene>
    <name evidence="2" type="ORF">AQI94_07900</name>
</gene>
<proteinExistence type="predicted"/>
<dbReference type="InterPro" id="IPR018391">
    <property type="entry name" value="PQQ_b-propeller_rpt"/>
</dbReference>
<dbReference type="PANTHER" id="PTHR34512:SF30">
    <property type="entry name" value="OUTER MEMBRANE PROTEIN ASSEMBLY FACTOR BAMB"/>
    <property type="match status" value="1"/>
</dbReference>
<dbReference type="SUPFAM" id="SSF50998">
    <property type="entry name" value="Quinoprotein alcohol dehydrogenase-like"/>
    <property type="match status" value="1"/>
</dbReference>
<dbReference type="InterPro" id="IPR015943">
    <property type="entry name" value="WD40/YVTN_repeat-like_dom_sf"/>
</dbReference>
<dbReference type="AlphaFoldDB" id="A0A117PSI2"/>
<dbReference type="RefSeq" id="WP_031038613.1">
    <property type="nucleotide sequence ID" value="NZ_JBIBIH010000001.1"/>
</dbReference>
<dbReference type="PANTHER" id="PTHR34512">
    <property type="entry name" value="CELL SURFACE PROTEIN"/>
    <property type="match status" value="1"/>
</dbReference>
<dbReference type="Gene3D" id="2.140.10.10">
    <property type="entry name" value="Quinoprotein alcohol dehydrogenase-like superfamily"/>
    <property type="match status" value="1"/>
</dbReference>
<dbReference type="SMART" id="SM00564">
    <property type="entry name" value="PQQ"/>
    <property type="match status" value="4"/>
</dbReference>
<dbReference type="EMBL" id="LMWM01000008">
    <property type="protein sequence ID" value="KUM89468.1"/>
    <property type="molecule type" value="Genomic_DNA"/>
</dbReference>
<dbReference type="OrthoDB" id="4125387at2"/>
<evidence type="ECO:0000259" key="1">
    <source>
        <dbReference type="Pfam" id="PF13360"/>
    </source>
</evidence>
<evidence type="ECO:0000313" key="3">
    <source>
        <dbReference type="Proteomes" id="UP000053039"/>
    </source>
</evidence>
<dbReference type="InterPro" id="IPR002372">
    <property type="entry name" value="PQQ_rpt_dom"/>
</dbReference>
<accession>A0A117PSI2</accession>
<feature type="domain" description="Pyrrolo-quinoline quinone repeat" evidence="1">
    <location>
        <begin position="102"/>
        <end position="219"/>
    </location>
</feature>
<protein>
    <recommendedName>
        <fullName evidence="1">Pyrrolo-quinoline quinone repeat domain-containing protein</fullName>
    </recommendedName>
</protein>
<dbReference type="InterPro" id="IPR011047">
    <property type="entry name" value="Quinoprotein_ADH-like_sf"/>
</dbReference>
<evidence type="ECO:0000313" key="2">
    <source>
        <dbReference type="EMBL" id="KUM89468.1"/>
    </source>
</evidence>
<dbReference type="Proteomes" id="UP000053039">
    <property type="component" value="Unassembled WGS sequence"/>
</dbReference>